<protein>
    <submittedName>
        <fullName evidence="1">Uncharacterized protein</fullName>
    </submittedName>
</protein>
<sequence>MPRKEDKSQDEDSIMMMEKIVDEPEDLARRDRFNEGRGEAEFGEIEDVVDDVLLGVTDGNEGDLVGMVEDRIGQRDPGRRRLGRVVQPGHPGRIFLQ</sequence>
<organism evidence="1 2">
    <name type="scientific">Puccinia graminis f. sp. tritici</name>
    <dbReference type="NCBI Taxonomy" id="56615"/>
    <lineage>
        <taxon>Eukaryota</taxon>
        <taxon>Fungi</taxon>
        <taxon>Dikarya</taxon>
        <taxon>Basidiomycota</taxon>
        <taxon>Pucciniomycotina</taxon>
        <taxon>Pucciniomycetes</taxon>
        <taxon>Pucciniales</taxon>
        <taxon>Pucciniaceae</taxon>
        <taxon>Puccinia</taxon>
    </lineage>
</organism>
<evidence type="ECO:0000313" key="1">
    <source>
        <dbReference type="EMBL" id="KAA1124748.1"/>
    </source>
</evidence>
<dbReference type="AlphaFoldDB" id="A0A5B0RHU1"/>
<proteinExistence type="predicted"/>
<evidence type="ECO:0000313" key="2">
    <source>
        <dbReference type="Proteomes" id="UP000325313"/>
    </source>
</evidence>
<gene>
    <name evidence="1" type="ORF">PGTUg99_033664</name>
</gene>
<accession>A0A5B0RHU1</accession>
<dbReference type="EMBL" id="VDEP01000203">
    <property type="protein sequence ID" value="KAA1124748.1"/>
    <property type="molecule type" value="Genomic_DNA"/>
</dbReference>
<reference evidence="1 2" key="1">
    <citation type="submission" date="2019-05" db="EMBL/GenBank/DDBJ databases">
        <title>Emergence of the Ug99 lineage of the wheat stem rust pathogen through somatic hybridization.</title>
        <authorList>
            <person name="Li F."/>
            <person name="Upadhyaya N.M."/>
            <person name="Sperschneider J."/>
            <person name="Matny O."/>
            <person name="Nguyen-Phuc H."/>
            <person name="Mago R."/>
            <person name="Raley C."/>
            <person name="Miller M.E."/>
            <person name="Silverstein K.A.T."/>
            <person name="Henningsen E."/>
            <person name="Hirsch C.D."/>
            <person name="Visser B."/>
            <person name="Pretorius Z.A."/>
            <person name="Steffenson B.J."/>
            <person name="Schwessinger B."/>
            <person name="Dodds P.N."/>
            <person name="Figueroa M."/>
        </authorList>
    </citation>
    <scope>NUCLEOTIDE SEQUENCE [LARGE SCALE GENOMIC DNA]</scope>
    <source>
        <strain evidence="1 2">Ug99</strain>
    </source>
</reference>
<name>A0A5B0RHU1_PUCGR</name>
<comment type="caution">
    <text evidence="1">The sequence shown here is derived from an EMBL/GenBank/DDBJ whole genome shotgun (WGS) entry which is preliminary data.</text>
</comment>
<dbReference type="Proteomes" id="UP000325313">
    <property type="component" value="Unassembled WGS sequence"/>
</dbReference>